<dbReference type="AlphaFoldDB" id="A0AAJ0FSH9"/>
<protein>
    <submittedName>
        <fullName evidence="2">Uncharacterized protein</fullName>
    </submittedName>
</protein>
<organism evidence="2 3">
    <name type="scientific">Phialemonium atrogriseum</name>
    <dbReference type="NCBI Taxonomy" id="1093897"/>
    <lineage>
        <taxon>Eukaryota</taxon>
        <taxon>Fungi</taxon>
        <taxon>Dikarya</taxon>
        <taxon>Ascomycota</taxon>
        <taxon>Pezizomycotina</taxon>
        <taxon>Sordariomycetes</taxon>
        <taxon>Sordariomycetidae</taxon>
        <taxon>Cephalothecales</taxon>
        <taxon>Cephalothecaceae</taxon>
        <taxon>Phialemonium</taxon>
    </lineage>
</organism>
<dbReference type="EMBL" id="MU838999">
    <property type="protein sequence ID" value="KAK1771165.1"/>
    <property type="molecule type" value="Genomic_DNA"/>
</dbReference>
<dbReference type="RefSeq" id="XP_060287378.1">
    <property type="nucleotide sequence ID" value="XM_060431945.1"/>
</dbReference>
<reference evidence="2" key="1">
    <citation type="submission" date="2023-06" db="EMBL/GenBank/DDBJ databases">
        <title>Genome-scale phylogeny and comparative genomics of the fungal order Sordariales.</title>
        <authorList>
            <consortium name="Lawrence Berkeley National Laboratory"/>
            <person name="Hensen N."/>
            <person name="Bonometti L."/>
            <person name="Westerberg I."/>
            <person name="Brannstrom I.O."/>
            <person name="Guillou S."/>
            <person name="Cros-Aarteil S."/>
            <person name="Calhoun S."/>
            <person name="Haridas S."/>
            <person name="Kuo A."/>
            <person name="Mondo S."/>
            <person name="Pangilinan J."/>
            <person name="Riley R."/>
            <person name="Labutti K."/>
            <person name="Andreopoulos B."/>
            <person name="Lipzen A."/>
            <person name="Chen C."/>
            <person name="Yanf M."/>
            <person name="Daum C."/>
            <person name="Ng V."/>
            <person name="Clum A."/>
            <person name="Steindorff A."/>
            <person name="Ohm R."/>
            <person name="Martin F."/>
            <person name="Silar P."/>
            <person name="Natvig D."/>
            <person name="Lalanne C."/>
            <person name="Gautier V."/>
            <person name="Ament-Velasquez S.L."/>
            <person name="Kruys A."/>
            <person name="Hutchinson M.I."/>
            <person name="Powell A.J."/>
            <person name="Barry K."/>
            <person name="Miller A.N."/>
            <person name="Grigoriev I.V."/>
            <person name="Debuchy R."/>
            <person name="Gladieux P."/>
            <person name="Thoren M.H."/>
            <person name="Johannesson H."/>
        </authorList>
    </citation>
    <scope>NUCLEOTIDE SEQUENCE</scope>
    <source>
        <strain evidence="2">8032-3</strain>
    </source>
</reference>
<evidence type="ECO:0000313" key="3">
    <source>
        <dbReference type="Proteomes" id="UP001244011"/>
    </source>
</evidence>
<evidence type="ECO:0000256" key="1">
    <source>
        <dbReference type="SAM" id="MobiDB-lite"/>
    </source>
</evidence>
<name>A0AAJ0FSH9_9PEZI</name>
<feature type="region of interest" description="Disordered" evidence="1">
    <location>
        <begin position="387"/>
        <end position="472"/>
    </location>
</feature>
<proteinExistence type="predicted"/>
<sequence length="904" mass="99222">MTEDGQRGRPFADASVAFAVDVSGSTYGRTILCEKTFVRRVSSLLSGPSQAAATVLPWHGWLEPVGSLFTLDKLASLYGTKPRVMLQDSGGQEALKGSDLWFLMTDGLVRGPERVAFADCIANAGLHGTSCITVIFGNLAIGPGSCNISVGVSVFAMCPNCLFLFYDTGTEEIIVMQTKGIFNTLLKGSENPVFDEASKWDSFPRLCLDDFSNIIIPPPTRLGKDEVQLLDSLVINFEDLWANKLSKDEVESVLANEDSLRTVIMSAQSSGNAAKFQKWVRQQQAPIDDSLEMTRIDTGGQAQSAFLAVLEARKEGRQDGMAELQRNLRAAHESNMQNFLKTCQTNHELSLQRQDIIDSACRQSRQEITSAVSLNRTSHYSMDCLTSAKRVSPPGPLGGLEPKKARQDPGPWSSSGTSPSWDQVSQTSGSQSWVDLEDNGSQSSTQPQQLDNPAIPAGAPQTTPQDPNTVHRNVGYADEDEITFQWVEIQAKQPGLQLAQLAPWQTAPFSWKNPTPNPSLRTLLWTPGFRRGENDIGGTCSFCGASDMPLALLFRHPSAEQLPRTGIIGPGEKETVERPSHPSHLAEHSLEVGNTRCCEACSTYWVTSQPPQNGKIASSFPVVKCRDNLTVYPNRTTYLNRCRELFDGRLVSKAAIGVLLNALLTAYGKPETEVSNIKDVLRWMCADLCNWVALETLAVTKGFANANSSASSLVQYPLSQFTTALQVASVLNIPHEVRCTVAFRRYLLHLTERFDAMAKENPRPKAWWAGLLWQQTYDDPDLIIVDSAGKGENGDGGEGSRRTPVLALPVSKLKGSDLLSDDDYAFMQMAEEFRLLDEPSNPWVGCVTVLFLHALVDVFEKHVYESAVELFNLVMTRKQLASVFTKPSAVDVNEVASMLKSLQI</sequence>
<keyword evidence="3" id="KW-1185">Reference proteome</keyword>
<comment type="caution">
    <text evidence="2">The sequence shown here is derived from an EMBL/GenBank/DDBJ whole genome shotgun (WGS) entry which is preliminary data.</text>
</comment>
<accession>A0AAJ0FSH9</accession>
<feature type="compositionally biased region" description="Low complexity" evidence="1">
    <location>
        <begin position="409"/>
        <end position="421"/>
    </location>
</feature>
<gene>
    <name evidence="2" type="ORF">QBC33DRAFT_597855</name>
</gene>
<evidence type="ECO:0000313" key="2">
    <source>
        <dbReference type="EMBL" id="KAK1771165.1"/>
    </source>
</evidence>
<feature type="compositionally biased region" description="Polar residues" evidence="1">
    <location>
        <begin position="460"/>
        <end position="471"/>
    </location>
</feature>
<dbReference type="Proteomes" id="UP001244011">
    <property type="component" value="Unassembled WGS sequence"/>
</dbReference>
<dbReference type="GeneID" id="85315132"/>
<feature type="compositionally biased region" description="Polar residues" evidence="1">
    <location>
        <begin position="422"/>
        <end position="451"/>
    </location>
</feature>